<comment type="caution">
    <text evidence="1">The sequence shown here is derived from an EMBL/GenBank/DDBJ whole genome shotgun (WGS) entry which is preliminary data.</text>
</comment>
<gene>
    <name evidence="1" type="ORF">TorRG33x02_240840</name>
</gene>
<keyword evidence="2" id="KW-1185">Reference proteome</keyword>
<reference evidence="2" key="1">
    <citation type="submission" date="2016-06" db="EMBL/GenBank/DDBJ databases">
        <title>Parallel loss of symbiosis genes in relatives of nitrogen-fixing non-legume Parasponia.</title>
        <authorList>
            <person name="Van Velzen R."/>
            <person name="Holmer R."/>
            <person name="Bu F."/>
            <person name="Rutten L."/>
            <person name="Van Zeijl A."/>
            <person name="Liu W."/>
            <person name="Santuari L."/>
            <person name="Cao Q."/>
            <person name="Sharma T."/>
            <person name="Shen D."/>
            <person name="Roswanjaya Y."/>
            <person name="Wardhani T."/>
            <person name="Kalhor M.S."/>
            <person name="Jansen J."/>
            <person name="Van den Hoogen J."/>
            <person name="Gungor B."/>
            <person name="Hartog M."/>
            <person name="Hontelez J."/>
            <person name="Verver J."/>
            <person name="Yang W.-C."/>
            <person name="Schijlen E."/>
            <person name="Repin R."/>
            <person name="Schilthuizen M."/>
            <person name="Schranz E."/>
            <person name="Heidstra R."/>
            <person name="Miyata K."/>
            <person name="Fedorova E."/>
            <person name="Kohlen W."/>
            <person name="Bisseling T."/>
            <person name="Smit S."/>
            <person name="Geurts R."/>
        </authorList>
    </citation>
    <scope>NUCLEOTIDE SEQUENCE [LARGE SCALE GENOMIC DNA]</scope>
    <source>
        <strain evidence="2">cv. RG33-2</strain>
    </source>
</reference>
<sequence length="61" mass="6446">MGLHSEPLSDCLQGEGTLMTVDMKGRNRRGADLVILEEKDAGSSINVVSSLCTEVGEAIPD</sequence>
<proteinExistence type="predicted"/>
<organism evidence="1 2">
    <name type="scientific">Trema orientale</name>
    <name type="common">Charcoal tree</name>
    <name type="synonym">Celtis orientalis</name>
    <dbReference type="NCBI Taxonomy" id="63057"/>
    <lineage>
        <taxon>Eukaryota</taxon>
        <taxon>Viridiplantae</taxon>
        <taxon>Streptophyta</taxon>
        <taxon>Embryophyta</taxon>
        <taxon>Tracheophyta</taxon>
        <taxon>Spermatophyta</taxon>
        <taxon>Magnoliopsida</taxon>
        <taxon>eudicotyledons</taxon>
        <taxon>Gunneridae</taxon>
        <taxon>Pentapetalae</taxon>
        <taxon>rosids</taxon>
        <taxon>fabids</taxon>
        <taxon>Rosales</taxon>
        <taxon>Cannabaceae</taxon>
        <taxon>Trema</taxon>
    </lineage>
</organism>
<protein>
    <submittedName>
        <fullName evidence="1">Uncharacterized protein</fullName>
    </submittedName>
</protein>
<evidence type="ECO:0000313" key="1">
    <source>
        <dbReference type="EMBL" id="PON77112.1"/>
    </source>
</evidence>
<dbReference type="InParanoid" id="A0A2P5DV01"/>
<evidence type="ECO:0000313" key="2">
    <source>
        <dbReference type="Proteomes" id="UP000237000"/>
    </source>
</evidence>
<dbReference type="OrthoDB" id="10310470at2759"/>
<name>A0A2P5DV01_TREOI</name>
<dbReference type="EMBL" id="JXTC01000247">
    <property type="protein sequence ID" value="PON77112.1"/>
    <property type="molecule type" value="Genomic_DNA"/>
</dbReference>
<accession>A0A2P5DV01</accession>
<dbReference type="AlphaFoldDB" id="A0A2P5DV01"/>
<dbReference type="Proteomes" id="UP000237000">
    <property type="component" value="Unassembled WGS sequence"/>
</dbReference>